<dbReference type="OrthoDB" id="4596934at2759"/>
<evidence type="ECO:0000313" key="1">
    <source>
        <dbReference type="EMBL" id="EHK24478.1"/>
    </source>
</evidence>
<organism evidence="1 2">
    <name type="scientific">Hypocrea virens (strain Gv29-8 / FGSC 10586)</name>
    <name type="common">Gliocladium virens</name>
    <name type="synonym">Trichoderma virens</name>
    <dbReference type="NCBI Taxonomy" id="413071"/>
    <lineage>
        <taxon>Eukaryota</taxon>
        <taxon>Fungi</taxon>
        <taxon>Dikarya</taxon>
        <taxon>Ascomycota</taxon>
        <taxon>Pezizomycotina</taxon>
        <taxon>Sordariomycetes</taxon>
        <taxon>Hypocreomycetidae</taxon>
        <taxon>Hypocreales</taxon>
        <taxon>Hypocreaceae</taxon>
        <taxon>Trichoderma</taxon>
    </lineage>
</organism>
<dbReference type="VEuPathDB" id="FungiDB:TRIVIDRAFT_219933"/>
<keyword evidence="2" id="KW-1185">Reference proteome</keyword>
<protein>
    <submittedName>
        <fullName evidence="1">Uncharacterized protein</fullName>
    </submittedName>
</protein>
<gene>
    <name evidence="1" type="ORF">TRIVIDRAFT_219933</name>
</gene>
<dbReference type="RefSeq" id="XP_013958683.1">
    <property type="nucleotide sequence ID" value="XM_014103208.1"/>
</dbReference>
<proteinExistence type="predicted"/>
<accession>G9MMA9</accession>
<reference evidence="1 2" key="1">
    <citation type="journal article" date="2011" name="Genome Biol.">
        <title>Comparative genome sequence analysis underscores mycoparasitism as the ancestral life style of Trichoderma.</title>
        <authorList>
            <person name="Kubicek C.P."/>
            <person name="Herrera-Estrella A."/>
            <person name="Seidl-Seiboth V."/>
            <person name="Martinez D.A."/>
            <person name="Druzhinina I.S."/>
            <person name="Thon M."/>
            <person name="Zeilinger S."/>
            <person name="Casas-Flores S."/>
            <person name="Horwitz B.A."/>
            <person name="Mukherjee P.K."/>
            <person name="Mukherjee M."/>
            <person name="Kredics L."/>
            <person name="Alcaraz L.D."/>
            <person name="Aerts A."/>
            <person name="Antal Z."/>
            <person name="Atanasova L."/>
            <person name="Cervantes-Badillo M.G."/>
            <person name="Challacombe J."/>
            <person name="Chertkov O."/>
            <person name="McCluskey K."/>
            <person name="Coulpier F."/>
            <person name="Deshpande N."/>
            <person name="von Doehren H."/>
            <person name="Ebbole D.J."/>
            <person name="Esquivel-Naranjo E.U."/>
            <person name="Fekete E."/>
            <person name="Flipphi M."/>
            <person name="Glaser F."/>
            <person name="Gomez-Rodriguez E.Y."/>
            <person name="Gruber S."/>
            <person name="Han C."/>
            <person name="Henrissat B."/>
            <person name="Hermosa R."/>
            <person name="Hernandez-Onate M."/>
            <person name="Karaffa L."/>
            <person name="Kosti I."/>
            <person name="Le Crom S."/>
            <person name="Lindquist E."/>
            <person name="Lucas S."/>
            <person name="Luebeck M."/>
            <person name="Luebeck P.S."/>
            <person name="Margeot A."/>
            <person name="Metz B."/>
            <person name="Misra M."/>
            <person name="Nevalainen H."/>
            <person name="Omann M."/>
            <person name="Packer N."/>
            <person name="Perrone G."/>
            <person name="Uresti-Rivera E.E."/>
            <person name="Salamov A."/>
            <person name="Schmoll M."/>
            <person name="Seiboth B."/>
            <person name="Shapiro H."/>
            <person name="Sukno S."/>
            <person name="Tamayo-Ramos J.A."/>
            <person name="Tisch D."/>
            <person name="Wiest A."/>
            <person name="Wilkinson H.H."/>
            <person name="Zhang M."/>
            <person name="Coutinho P.M."/>
            <person name="Kenerley C.M."/>
            <person name="Monte E."/>
            <person name="Baker S.E."/>
            <person name="Grigoriev I.V."/>
        </authorList>
    </citation>
    <scope>NUCLEOTIDE SEQUENCE [LARGE SCALE GENOMIC DNA]</scope>
    <source>
        <strain evidence="2">Gv29-8 / FGSC 10586</strain>
    </source>
</reference>
<sequence length="123" mass="14079">MGSVRTKIFLMVSLPNDHDANQPNVGQQHDVLGDMNPSVGVPAPVPALPDSPMSVPAIRDPDRNDIIMGCRHYWSEFCGNTRDERQCELCRYYLPKVVWICVRDCKIKICMRCRRNNYWVGSL</sequence>
<dbReference type="EMBL" id="ABDF02000004">
    <property type="protein sequence ID" value="EHK24478.1"/>
    <property type="molecule type" value="Genomic_DNA"/>
</dbReference>
<dbReference type="GeneID" id="25791460"/>
<dbReference type="HOGENOM" id="CLU_2015583_0_0_1"/>
<dbReference type="InParanoid" id="G9MMA9"/>
<dbReference type="Proteomes" id="UP000007115">
    <property type="component" value="Unassembled WGS sequence"/>
</dbReference>
<name>G9MMA9_HYPVG</name>
<evidence type="ECO:0000313" key="2">
    <source>
        <dbReference type="Proteomes" id="UP000007115"/>
    </source>
</evidence>
<comment type="caution">
    <text evidence="1">The sequence shown here is derived from an EMBL/GenBank/DDBJ whole genome shotgun (WGS) entry which is preliminary data.</text>
</comment>
<dbReference type="AlphaFoldDB" id="G9MMA9"/>